<dbReference type="Proteomes" id="UP000190339">
    <property type="component" value="Unassembled WGS sequence"/>
</dbReference>
<protein>
    <submittedName>
        <fullName evidence="1">Uncharacterized protein</fullName>
    </submittedName>
</protein>
<gene>
    <name evidence="1" type="ORF">SAMN05660866_02278</name>
</gene>
<dbReference type="STRING" id="561365.SAMN05660866_02278"/>
<name>A0A1T5CG08_9FLAO</name>
<evidence type="ECO:0000313" key="2">
    <source>
        <dbReference type="Proteomes" id="UP000190339"/>
    </source>
</evidence>
<keyword evidence="2" id="KW-1185">Reference proteome</keyword>
<dbReference type="EMBL" id="FUYL01000006">
    <property type="protein sequence ID" value="SKB58271.1"/>
    <property type="molecule type" value="Genomic_DNA"/>
</dbReference>
<evidence type="ECO:0000313" key="1">
    <source>
        <dbReference type="EMBL" id="SKB58271.1"/>
    </source>
</evidence>
<proteinExistence type="predicted"/>
<accession>A0A1T5CG08</accession>
<reference evidence="2" key="1">
    <citation type="submission" date="2017-02" db="EMBL/GenBank/DDBJ databases">
        <authorList>
            <person name="Varghese N."/>
            <person name="Submissions S."/>
        </authorList>
    </citation>
    <scope>NUCLEOTIDE SEQUENCE [LARGE SCALE GENOMIC DNA]</scope>
    <source>
        <strain evidence="2">DSM 23546</strain>
    </source>
</reference>
<organism evidence="1 2">
    <name type="scientific">Maribacter arcticus</name>
    <dbReference type="NCBI Taxonomy" id="561365"/>
    <lineage>
        <taxon>Bacteria</taxon>
        <taxon>Pseudomonadati</taxon>
        <taxon>Bacteroidota</taxon>
        <taxon>Flavobacteriia</taxon>
        <taxon>Flavobacteriales</taxon>
        <taxon>Flavobacteriaceae</taxon>
        <taxon>Maribacter</taxon>
    </lineage>
</organism>
<dbReference type="AlphaFoldDB" id="A0A1T5CG08"/>
<dbReference type="RefSeq" id="WP_079512724.1">
    <property type="nucleotide sequence ID" value="NZ_FUYL01000006.1"/>
</dbReference>
<sequence>METYLKIDKLIIEDPKKDKTKSILKILKNLKDDDQYFLRLTTQAVSSKQLQDMEVSTAIIVNLAFLQSSKQILLAIRELVLSNEETQQFEDVQDISDELSENE</sequence>